<keyword evidence="3" id="KW-1185">Reference proteome</keyword>
<gene>
    <name evidence="2" type="ORF">MGYG_02185</name>
</gene>
<evidence type="ECO:0000256" key="1">
    <source>
        <dbReference type="SAM" id="MobiDB-lite"/>
    </source>
</evidence>
<dbReference type="eggNOG" id="ENOG502S6UT">
    <property type="taxonomic scope" value="Eukaryota"/>
</dbReference>
<feature type="region of interest" description="Disordered" evidence="1">
    <location>
        <begin position="38"/>
        <end position="77"/>
    </location>
</feature>
<dbReference type="GeneID" id="10029954"/>
<dbReference type="InParanoid" id="E4UQ91"/>
<dbReference type="AlphaFoldDB" id="E4UQ91"/>
<protein>
    <submittedName>
        <fullName evidence="2">Uncharacterized protein</fullName>
    </submittedName>
</protein>
<evidence type="ECO:0000313" key="3">
    <source>
        <dbReference type="Proteomes" id="UP000002669"/>
    </source>
</evidence>
<dbReference type="OrthoDB" id="20109at2759"/>
<reference evidence="3" key="1">
    <citation type="journal article" date="2012" name="MBio">
        <title>Comparative genome analysis of Trichophyton rubrum and related dermatophytes reveals candidate genes involved in infection.</title>
        <authorList>
            <person name="Martinez D.A."/>
            <person name="Oliver B.G."/>
            <person name="Graeser Y."/>
            <person name="Goldberg J.M."/>
            <person name="Li W."/>
            <person name="Martinez-Rossi N.M."/>
            <person name="Monod M."/>
            <person name="Shelest E."/>
            <person name="Barton R.C."/>
            <person name="Birch E."/>
            <person name="Brakhage A.A."/>
            <person name="Chen Z."/>
            <person name="Gurr S.J."/>
            <person name="Heiman D."/>
            <person name="Heitman J."/>
            <person name="Kosti I."/>
            <person name="Rossi A."/>
            <person name="Saif S."/>
            <person name="Samalova M."/>
            <person name="Saunders C.W."/>
            <person name="Shea T."/>
            <person name="Summerbell R.C."/>
            <person name="Xu J."/>
            <person name="Young S."/>
            <person name="Zeng Q."/>
            <person name="Birren B.W."/>
            <person name="Cuomo C.A."/>
            <person name="White T.C."/>
        </authorList>
    </citation>
    <scope>NUCLEOTIDE SEQUENCE [LARGE SCALE GENOMIC DNA]</scope>
    <source>
        <strain evidence="3">ATCC MYA-4604 / CBS 118893</strain>
    </source>
</reference>
<proteinExistence type="predicted"/>
<sequence>MSRHRPSAPITELSREHQETIEDLLYRVLYPIRTWRGEKAKPSKGRRWKKLQLRKEAASKNKDEEKSSGHALTPSPAPDVLKYLTTGFNSTMRCLGGTDIYRNLTKAKGFDWSTYPKTPKREWQMLSVYPGWVSLELRNVNTLGF</sequence>
<feature type="compositionally biased region" description="Basic and acidic residues" evidence="1">
    <location>
        <begin position="53"/>
        <end position="68"/>
    </location>
</feature>
<name>E4UQ91_ARTGP</name>
<dbReference type="STRING" id="535722.E4UQ91"/>
<dbReference type="EMBL" id="DS989823">
    <property type="protein sequence ID" value="EFQ99172.1"/>
    <property type="molecule type" value="Genomic_DNA"/>
</dbReference>
<dbReference type="RefSeq" id="XP_003174655.1">
    <property type="nucleotide sequence ID" value="XM_003174607.1"/>
</dbReference>
<dbReference type="HOGENOM" id="CLU_1786421_0_0_1"/>
<accession>E4UQ91</accession>
<feature type="compositionally biased region" description="Basic residues" evidence="1">
    <location>
        <begin position="42"/>
        <end position="52"/>
    </location>
</feature>
<dbReference type="VEuPathDB" id="FungiDB:MGYG_02185"/>
<organism evidence="3">
    <name type="scientific">Arthroderma gypseum (strain ATCC MYA-4604 / CBS 118893)</name>
    <name type="common">Microsporum gypseum</name>
    <dbReference type="NCBI Taxonomy" id="535722"/>
    <lineage>
        <taxon>Eukaryota</taxon>
        <taxon>Fungi</taxon>
        <taxon>Dikarya</taxon>
        <taxon>Ascomycota</taxon>
        <taxon>Pezizomycotina</taxon>
        <taxon>Eurotiomycetes</taxon>
        <taxon>Eurotiomycetidae</taxon>
        <taxon>Onygenales</taxon>
        <taxon>Arthrodermataceae</taxon>
        <taxon>Nannizzia</taxon>
    </lineage>
</organism>
<evidence type="ECO:0000313" key="2">
    <source>
        <dbReference type="EMBL" id="EFQ99172.1"/>
    </source>
</evidence>
<dbReference type="Proteomes" id="UP000002669">
    <property type="component" value="Unassembled WGS sequence"/>
</dbReference>